<dbReference type="KEGG" id="sals:SLNWT_3896"/>
<evidence type="ECO:0000256" key="8">
    <source>
        <dbReference type="ARBA" id="ARBA00023065"/>
    </source>
</evidence>
<keyword evidence="9 12" id="KW-0472">Membrane</keyword>
<keyword evidence="8" id="KW-0406">Ion transport</keyword>
<evidence type="ECO:0000256" key="3">
    <source>
        <dbReference type="ARBA" id="ARBA00022538"/>
    </source>
</evidence>
<organism evidence="14 15">
    <name type="scientific">Streptomyces albus (strain ATCC 21838 / DSM 41398 / FERM P-419 / JCM 4703 / NBRC 107858)</name>
    <dbReference type="NCBI Taxonomy" id="1081613"/>
    <lineage>
        <taxon>Bacteria</taxon>
        <taxon>Bacillati</taxon>
        <taxon>Actinomycetota</taxon>
        <taxon>Actinomycetes</taxon>
        <taxon>Kitasatosporales</taxon>
        <taxon>Streptomycetaceae</taxon>
        <taxon>Streptomyces</taxon>
    </lineage>
</organism>
<evidence type="ECO:0000259" key="13">
    <source>
        <dbReference type="Pfam" id="PF07885"/>
    </source>
</evidence>
<feature type="transmembrane region" description="Helical" evidence="12">
    <location>
        <begin position="76"/>
        <end position="94"/>
    </location>
</feature>
<dbReference type="Gene3D" id="1.10.287.70">
    <property type="match status" value="1"/>
</dbReference>
<dbReference type="GO" id="GO:0016020">
    <property type="term" value="C:membrane"/>
    <property type="evidence" value="ECO:0007669"/>
    <property type="project" value="UniProtKB-SubCell"/>
</dbReference>
<dbReference type="PANTHER" id="PTHR10027">
    <property type="entry name" value="CALCIUM-ACTIVATED POTASSIUM CHANNEL ALPHA CHAIN"/>
    <property type="match status" value="1"/>
</dbReference>
<evidence type="ECO:0000256" key="11">
    <source>
        <dbReference type="SAM" id="MobiDB-lite"/>
    </source>
</evidence>
<dbReference type="AlphaFoldDB" id="A0A0B5F1R8"/>
<keyword evidence="6" id="KW-0630">Potassium</keyword>
<protein>
    <recommendedName>
        <fullName evidence="13">Potassium channel domain-containing protein</fullName>
    </recommendedName>
</protein>
<feature type="transmembrane region" description="Helical" evidence="12">
    <location>
        <begin position="138"/>
        <end position="160"/>
    </location>
</feature>
<evidence type="ECO:0000256" key="10">
    <source>
        <dbReference type="ARBA" id="ARBA00023303"/>
    </source>
</evidence>
<feature type="compositionally biased region" description="Basic residues" evidence="11">
    <location>
        <begin position="231"/>
        <end position="242"/>
    </location>
</feature>
<evidence type="ECO:0000256" key="1">
    <source>
        <dbReference type="ARBA" id="ARBA00004141"/>
    </source>
</evidence>
<keyword evidence="10" id="KW-0407">Ion channel</keyword>
<evidence type="ECO:0000313" key="14">
    <source>
        <dbReference type="EMBL" id="AJE84272.1"/>
    </source>
</evidence>
<dbReference type="PANTHER" id="PTHR10027:SF10">
    <property type="entry name" value="SLOWPOKE 2, ISOFORM D"/>
    <property type="match status" value="1"/>
</dbReference>
<reference evidence="14 15" key="1">
    <citation type="submission" date="2015-01" db="EMBL/GenBank/DDBJ databases">
        <title>Enhanced salinomycin production by adjusting the supply of polyketide extender units in Streptomyce albus DSM 41398.</title>
        <authorList>
            <person name="Lu C."/>
        </authorList>
    </citation>
    <scope>NUCLEOTIDE SEQUENCE [LARGE SCALE GENOMIC DNA]</scope>
    <source>
        <strain evidence="15">ATCC 21838 / DSM 41398 / FERM P-419 / JCM 4703 / NBRC 107858</strain>
    </source>
</reference>
<sequence length="292" mass="31860">MAQQGSGPDRDPAEEPEGTPRPGSADRPEPPDRTETPDRTENTGRTEAPNRTESPDRTAARRRPGLLGRLWFSEHLWSLAGCLIACLVVAYGLLPLDHPSLRRPALGWTLFLLALAVVAGLLLWHIKQVLREHTDSHSGLVIAFLVCLSVLVFSAGYFVLAQEPGQMGGLRTRLDALYFTVTTLATVGYGDISPRGQAARLVTILQISYTFVFLTAAATALSTHVRERIGQGHKHGRPHSPRHGGAAGHPEPGHPEPGHEQHGNGERRNGEHQNGEHEQHGHEQHGHGERPK</sequence>
<keyword evidence="5" id="KW-0631">Potassium channel</keyword>
<keyword evidence="4 12" id="KW-0812">Transmembrane</keyword>
<dbReference type="EMBL" id="CP010519">
    <property type="protein sequence ID" value="AJE84272.1"/>
    <property type="molecule type" value="Genomic_DNA"/>
</dbReference>
<feature type="region of interest" description="Disordered" evidence="11">
    <location>
        <begin position="227"/>
        <end position="292"/>
    </location>
</feature>
<feature type="domain" description="Potassium channel" evidence="13">
    <location>
        <begin position="146"/>
        <end position="223"/>
    </location>
</feature>
<name>A0A0B5F1R8_STRA4</name>
<keyword evidence="7 12" id="KW-1133">Transmembrane helix</keyword>
<feature type="region of interest" description="Disordered" evidence="11">
    <location>
        <begin position="1"/>
        <end position="59"/>
    </location>
</feature>
<evidence type="ECO:0000256" key="12">
    <source>
        <dbReference type="SAM" id="Phobius"/>
    </source>
</evidence>
<accession>A0A0B5F1R8</accession>
<evidence type="ECO:0000256" key="6">
    <source>
        <dbReference type="ARBA" id="ARBA00022958"/>
    </source>
</evidence>
<evidence type="ECO:0000256" key="7">
    <source>
        <dbReference type="ARBA" id="ARBA00022989"/>
    </source>
</evidence>
<feature type="compositionally biased region" description="Basic and acidic residues" evidence="11">
    <location>
        <begin position="251"/>
        <end position="292"/>
    </location>
</feature>
<keyword evidence="15" id="KW-1185">Reference proteome</keyword>
<evidence type="ECO:0000256" key="5">
    <source>
        <dbReference type="ARBA" id="ARBA00022826"/>
    </source>
</evidence>
<evidence type="ECO:0000313" key="15">
    <source>
        <dbReference type="Proteomes" id="UP000031523"/>
    </source>
</evidence>
<evidence type="ECO:0000256" key="2">
    <source>
        <dbReference type="ARBA" id="ARBA00022448"/>
    </source>
</evidence>
<feature type="compositionally biased region" description="Basic and acidic residues" evidence="11">
    <location>
        <begin position="24"/>
        <end position="59"/>
    </location>
</feature>
<comment type="subcellular location">
    <subcellularLocation>
        <location evidence="1">Membrane</location>
        <topology evidence="1">Multi-pass membrane protein</topology>
    </subcellularLocation>
</comment>
<keyword evidence="2" id="KW-0813">Transport</keyword>
<keyword evidence="3" id="KW-0633">Potassium transport</keyword>
<dbReference type="Proteomes" id="UP000031523">
    <property type="component" value="Chromosome"/>
</dbReference>
<feature type="transmembrane region" description="Helical" evidence="12">
    <location>
        <begin position="198"/>
        <end position="221"/>
    </location>
</feature>
<dbReference type="InterPro" id="IPR013099">
    <property type="entry name" value="K_chnl_dom"/>
</dbReference>
<proteinExistence type="predicted"/>
<gene>
    <name evidence="14" type="ORF">SLNWT_3896</name>
</gene>
<dbReference type="GO" id="GO:0005267">
    <property type="term" value="F:potassium channel activity"/>
    <property type="evidence" value="ECO:0007669"/>
    <property type="project" value="UniProtKB-KW"/>
</dbReference>
<feature type="transmembrane region" description="Helical" evidence="12">
    <location>
        <begin position="106"/>
        <end position="126"/>
    </location>
</feature>
<evidence type="ECO:0000256" key="4">
    <source>
        <dbReference type="ARBA" id="ARBA00022692"/>
    </source>
</evidence>
<evidence type="ECO:0000256" key="9">
    <source>
        <dbReference type="ARBA" id="ARBA00023136"/>
    </source>
</evidence>
<dbReference type="InterPro" id="IPR047871">
    <property type="entry name" value="K_chnl_Slo-like"/>
</dbReference>
<dbReference type="Pfam" id="PF07885">
    <property type="entry name" value="Ion_trans_2"/>
    <property type="match status" value="1"/>
</dbReference>
<dbReference type="SUPFAM" id="SSF81324">
    <property type="entry name" value="Voltage-gated potassium channels"/>
    <property type="match status" value="1"/>
</dbReference>